<evidence type="ECO:0000256" key="2">
    <source>
        <dbReference type="ARBA" id="ARBA00008290"/>
    </source>
</evidence>
<dbReference type="Pfam" id="PF02127">
    <property type="entry name" value="Peptidase_M18"/>
    <property type="match status" value="1"/>
</dbReference>
<keyword evidence="7 9" id="KW-0862">Zinc</keyword>
<dbReference type="Gene3D" id="3.40.630.10">
    <property type="entry name" value="Zn peptidases"/>
    <property type="match status" value="1"/>
</dbReference>
<evidence type="ECO:0000256" key="10">
    <source>
        <dbReference type="RuleBase" id="RU004387"/>
    </source>
</evidence>
<evidence type="ECO:0000256" key="6">
    <source>
        <dbReference type="ARBA" id="ARBA00022801"/>
    </source>
</evidence>
<keyword evidence="12" id="KW-1185">Reference proteome</keyword>
<keyword evidence="8 9" id="KW-0482">Metalloprotease</keyword>
<sequence>MRLKQEVREYNTGLMEFLNRSVSPYHAVDEMKKNFVEQGFESLCMEEEWTLRRGGRYVVDLGTALIAFDIGEEPKSFRILGSHTDSPGFMIKPNPDISENLYCKLNTETYGGPILNTWLDRPLSVAGKVTLKGDKVFDPKTLLVDFEKNVAIIPNLAIHQNREVNKGFELNRQKDMLPLVGLSDEDMETKSFVQRLCDKCGAKTEDVLSYELYLYPREEAEYVGFDDEMISSGRLDNLAMFYVNSTSLMAVRAKNSINMVVGFDNEEVGSLTKNGADSNLLSSVLERIAGALGIEGEAYHTAMNRSFLISCDMAHAVHSNVPEKTDPTNKPKLNRGPVIKMSYNKKYSSDSYSSAVFMQLCEKAKVSVQLFVNRSDQAGGTTIGPISSSKLPIHCVDIGNPMLSMHSVRELMGAQDSFYLNEVLKDFFKED</sequence>
<evidence type="ECO:0000256" key="4">
    <source>
        <dbReference type="ARBA" id="ARBA00022670"/>
    </source>
</evidence>
<dbReference type="SUPFAM" id="SSF101821">
    <property type="entry name" value="Aminopeptidase/glucanase lid domain"/>
    <property type="match status" value="1"/>
</dbReference>
<dbReference type="SUPFAM" id="SSF53187">
    <property type="entry name" value="Zn-dependent exopeptidases"/>
    <property type="match status" value="1"/>
</dbReference>
<dbReference type="EMBL" id="JBHSHL010000022">
    <property type="protein sequence ID" value="MFC4804764.1"/>
    <property type="molecule type" value="Genomic_DNA"/>
</dbReference>
<accession>A0ABV9QPX9</accession>
<dbReference type="PANTHER" id="PTHR28570">
    <property type="entry name" value="ASPARTYL AMINOPEPTIDASE"/>
    <property type="match status" value="1"/>
</dbReference>
<dbReference type="RefSeq" id="WP_379788281.1">
    <property type="nucleotide sequence ID" value="NZ_JBHSHL010000022.1"/>
</dbReference>
<dbReference type="GO" id="GO:0004177">
    <property type="term" value="F:aminopeptidase activity"/>
    <property type="evidence" value="ECO:0007669"/>
    <property type="project" value="UniProtKB-KW"/>
</dbReference>
<evidence type="ECO:0000256" key="1">
    <source>
        <dbReference type="ARBA" id="ARBA00001947"/>
    </source>
</evidence>
<evidence type="ECO:0000256" key="9">
    <source>
        <dbReference type="RuleBase" id="RU004386"/>
    </source>
</evidence>
<dbReference type="Gene3D" id="2.30.250.10">
    <property type="entry name" value="Aminopeptidase i, Domain 2"/>
    <property type="match status" value="1"/>
</dbReference>
<keyword evidence="3 9" id="KW-0031">Aminopeptidase</keyword>
<keyword evidence="6 9" id="KW-0378">Hydrolase</keyword>
<organism evidence="11 12">
    <name type="scientific">Filifactor villosus</name>
    <dbReference type="NCBI Taxonomy" id="29374"/>
    <lineage>
        <taxon>Bacteria</taxon>
        <taxon>Bacillati</taxon>
        <taxon>Bacillota</taxon>
        <taxon>Clostridia</taxon>
        <taxon>Peptostreptococcales</taxon>
        <taxon>Filifactoraceae</taxon>
        <taxon>Filifactor</taxon>
    </lineage>
</organism>
<dbReference type="InterPro" id="IPR001948">
    <property type="entry name" value="Peptidase_M18"/>
</dbReference>
<keyword evidence="5 9" id="KW-0479">Metal-binding</keyword>
<dbReference type="CDD" id="cd05658">
    <property type="entry name" value="M18_DAP"/>
    <property type="match status" value="1"/>
</dbReference>
<proteinExistence type="inferred from homology"/>
<comment type="cofactor">
    <cofactor evidence="1 10">
        <name>Zn(2+)</name>
        <dbReference type="ChEBI" id="CHEBI:29105"/>
    </cofactor>
</comment>
<dbReference type="Proteomes" id="UP001595916">
    <property type="component" value="Unassembled WGS sequence"/>
</dbReference>
<reference evidence="12" key="1">
    <citation type="journal article" date="2019" name="Int. J. Syst. Evol. Microbiol.">
        <title>The Global Catalogue of Microorganisms (GCM) 10K type strain sequencing project: providing services to taxonomists for standard genome sequencing and annotation.</title>
        <authorList>
            <consortium name="The Broad Institute Genomics Platform"/>
            <consortium name="The Broad Institute Genome Sequencing Center for Infectious Disease"/>
            <person name="Wu L."/>
            <person name="Ma J."/>
        </authorList>
    </citation>
    <scope>NUCLEOTIDE SEQUENCE [LARGE SCALE GENOMIC DNA]</scope>
    <source>
        <strain evidence="12">CCUG 46385</strain>
    </source>
</reference>
<dbReference type="PRINTS" id="PR00932">
    <property type="entry name" value="AMINO1PTASE"/>
</dbReference>
<evidence type="ECO:0000313" key="12">
    <source>
        <dbReference type="Proteomes" id="UP001595916"/>
    </source>
</evidence>
<evidence type="ECO:0000256" key="7">
    <source>
        <dbReference type="ARBA" id="ARBA00022833"/>
    </source>
</evidence>
<gene>
    <name evidence="11" type="ORF">ACFO4R_06665</name>
</gene>
<dbReference type="PANTHER" id="PTHR28570:SF3">
    <property type="entry name" value="ASPARTYL AMINOPEPTIDASE"/>
    <property type="match status" value="1"/>
</dbReference>
<comment type="similarity">
    <text evidence="2 9">Belongs to the peptidase M18 family.</text>
</comment>
<dbReference type="NCBIfam" id="NF002759">
    <property type="entry name" value="PRK02813.1"/>
    <property type="match status" value="1"/>
</dbReference>
<protein>
    <recommendedName>
        <fullName evidence="10">M18 family aminopeptidase</fullName>
        <ecNumber evidence="10">3.4.11.-</ecNumber>
    </recommendedName>
</protein>
<evidence type="ECO:0000256" key="5">
    <source>
        <dbReference type="ARBA" id="ARBA00022723"/>
    </source>
</evidence>
<comment type="caution">
    <text evidence="11">The sequence shown here is derived from an EMBL/GenBank/DDBJ whole genome shotgun (WGS) entry which is preliminary data.</text>
</comment>
<dbReference type="InterPro" id="IPR023358">
    <property type="entry name" value="Peptidase_M18_dom2"/>
</dbReference>
<evidence type="ECO:0000256" key="3">
    <source>
        <dbReference type="ARBA" id="ARBA00022438"/>
    </source>
</evidence>
<keyword evidence="4 9" id="KW-0645">Protease</keyword>
<evidence type="ECO:0000313" key="11">
    <source>
        <dbReference type="EMBL" id="MFC4804764.1"/>
    </source>
</evidence>
<name>A0ABV9QPX9_9FIRM</name>
<evidence type="ECO:0000256" key="8">
    <source>
        <dbReference type="ARBA" id="ARBA00023049"/>
    </source>
</evidence>
<dbReference type="EC" id="3.4.11.-" evidence="10"/>